<protein>
    <submittedName>
        <fullName evidence="1">Uncharacterized protein</fullName>
    </submittedName>
</protein>
<gene>
    <name evidence="1" type="ORF">PoB_002064200</name>
</gene>
<keyword evidence="2" id="KW-1185">Reference proteome</keyword>
<reference evidence="1 2" key="1">
    <citation type="journal article" date="2021" name="Elife">
        <title>Chloroplast acquisition without the gene transfer in kleptoplastic sea slugs, Plakobranchus ocellatus.</title>
        <authorList>
            <person name="Maeda T."/>
            <person name="Takahashi S."/>
            <person name="Yoshida T."/>
            <person name="Shimamura S."/>
            <person name="Takaki Y."/>
            <person name="Nagai Y."/>
            <person name="Toyoda A."/>
            <person name="Suzuki Y."/>
            <person name="Arimoto A."/>
            <person name="Ishii H."/>
            <person name="Satoh N."/>
            <person name="Nishiyama T."/>
            <person name="Hasebe M."/>
            <person name="Maruyama T."/>
            <person name="Minagawa J."/>
            <person name="Obokata J."/>
            <person name="Shigenobu S."/>
        </authorList>
    </citation>
    <scope>NUCLEOTIDE SEQUENCE [LARGE SCALE GENOMIC DNA]</scope>
</reference>
<organism evidence="1 2">
    <name type="scientific">Plakobranchus ocellatus</name>
    <dbReference type="NCBI Taxonomy" id="259542"/>
    <lineage>
        <taxon>Eukaryota</taxon>
        <taxon>Metazoa</taxon>
        <taxon>Spiralia</taxon>
        <taxon>Lophotrochozoa</taxon>
        <taxon>Mollusca</taxon>
        <taxon>Gastropoda</taxon>
        <taxon>Heterobranchia</taxon>
        <taxon>Euthyneura</taxon>
        <taxon>Panpulmonata</taxon>
        <taxon>Sacoglossa</taxon>
        <taxon>Placobranchoidea</taxon>
        <taxon>Plakobranchidae</taxon>
        <taxon>Plakobranchus</taxon>
    </lineage>
</organism>
<dbReference type="AlphaFoldDB" id="A0AAV3ZI00"/>
<evidence type="ECO:0000313" key="2">
    <source>
        <dbReference type="Proteomes" id="UP000735302"/>
    </source>
</evidence>
<dbReference type="Proteomes" id="UP000735302">
    <property type="component" value="Unassembled WGS sequence"/>
</dbReference>
<dbReference type="EMBL" id="BLXT01002413">
    <property type="protein sequence ID" value="GFN94136.1"/>
    <property type="molecule type" value="Genomic_DNA"/>
</dbReference>
<name>A0AAV3ZI00_9GAST</name>
<accession>A0AAV3ZI00</accession>
<comment type="caution">
    <text evidence="1">The sequence shown here is derived from an EMBL/GenBank/DDBJ whole genome shotgun (WGS) entry which is preliminary data.</text>
</comment>
<evidence type="ECO:0000313" key="1">
    <source>
        <dbReference type="EMBL" id="GFN94136.1"/>
    </source>
</evidence>
<proteinExistence type="predicted"/>
<sequence>MVKFTPVIQNHLRSVNPNPNKRFDPLLPTYQRLVLTKLEMISYWVVMDLIAKSLAAPGKCRVLKKPDKLIMAKRYDTSSADRACDSIRYQVKMFEPLLMMIGQLMLSGHGVLI</sequence>